<accession>A0ACC0W892</accession>
<name>A0ACC0W892_9STRA</name>
<keyword evidence="2" id="KW-1185">Reference proteome</keyword>
<evidence type="ECO:0000313" key="1">
    <source>
        <dbReference type="EMBL" id="KAI9915038.1"/>
    </source>
</evidence>
<proteinExistence type="predicted"/>
<reference evidence="1 2" key="1">
    <citation type="journal article" date="2022" name="bioRxiv">
        <title>The genome of the oomycete Peronosclerospora sorghi, a cosmopolitan pathogen of maize and sorghum, is inflated with dispersed pseudogenes.</title>
        <authorList>
            <person name="Fletcher K."/>
            <person name="Martin F."/>
            <person name="Isakeit T."/>
            <person name="Cavanaugh K."/>
            <person name="Magill C."/>
            <person name="Michelmore R."/>
        </authorList>
    </citation>
    <scope>NUCLEOTIDE SEQUENCE [LARGE SCALE GENOMIC DNA]</scope>
    <source>
        <strain evidence="1">P6</strain>
    </source>
</reference>
<organism evidence="1 2">
    <name type="scientific">Peronosclerospora sorghi</name>
    <dbReference type="NCBI Taxonomy" id="230839"/>
    <lineage>
        <taxon>Eukaryota</taxon>
        <taxon>Sar</taxon>
        <taxon>Stramenopiles</taxon>
        <taxon>Oomycota</taxon>
        <taxon>Peronosporomycetes</taxon>
        <taxon>Peronosporales</taxon>
        <taxon>Peronosporaceae</taxon>
        <taxon>Peronosclerospora</taxon>
    </lineage>
</organism>
<gene>
    <name evidence="1" type="ORF">PsorP6_007027</name>
</gene>
<sequence>MVLTQTCKRRPVFCFIGDSVTEQCGDPGKSLFVTNTTYSLSTVSIAVSRATILSQFELWILGQAMPSYSQDLESLNLSIQRLSVLLITPPCVTDPVRHNYRSNASAAKYAKTFVELAAADNVHVLKLHTYFNTTYPDETVRKTYFVAGLHFSEKGNNEVFKLCGGVKFEIENISIDNLTTTIAPSLPTFGGGTPRTNTRDLVRSSAAIRRPVVIRTHLVRFFSVHLTLCTRWNGLVTHSVDRDHRLDRSGLEYRRPIWVGISGAELFTPDTNRPKALPRDNFQKVDHPNHQDLTNTK</sequence>
<protein>
    <submittedName>
        <fullName evidence="1">Uncharacterized protein</fullName>
    </submittedName>
</protein>
<evidence type="ECO:0000313" key="2">
    <source>
        <dbReference type="Proteomes" id="UP001163321"/>
    </source>
</evidence>
<dbReference type="Proteomes" id="UP001163321">
    <property type="component" value="Chromosome 3"/>
</dbReference>
<dbReference type="EMBL" id="CM047582">
    <property type="protein sequence ID" value="KAI9915038.1"/>
    <property type="molecule type" value="Genomic_DNA"/>
</dbReference>
<comment type="caution">
    <text evidence="1">The sequence shown here is derived from an EMBL/GenBank/DDBJ whole genome shotgun (WGS) entry which is preliminary data.</text>
</comment>